<dbReference type="SMART" id="SM00757">
    <property type="entry name" value="CRA"/>
    <property type="match status" value="1"/>
</dbReference>
<dbReference type="InterPro" id="IPR013144">
    <property type="entry name" value="CRA_dom"/>
</dbReference>
<organism evidence="3 4">
    <name type="scientific">Naumovozyma dairenensis (strain ATCC 10597 / BCRC 20456 / CBS 421 / NBRC 0211 / NRRL Y-12639)</name>
    <name type="common">Saccharomyces dairenensis</name>
    <dbReference type="NCBI Taxonomy" id="1071378"/>
    <lineage>
        <taxon>Eukaryota</taxon>
        <taxon>Fungi</taxon>
        <taxon>Dikarya</taxon>
        <taxon>Ascomycota</taxon>
        <taxon>Saccharomycotina</taxon>
        <taxon>Saccharomycetes</taxon>
        <taxon>Saccharomycetales</taxon>
        <taxon>Saccharomycetaceae</taxon>
        <taxon>Naumovozyma</taxon>
    </lineage>
</organism>
<dbReference type="OrthoDB" id="2415936at2759"/>
<dbReference type="Proteomes" id="UP000000689">
    <property type="component" value="Chromosome 8"/>
</dbReference>
<dbReference type="STRING" id="1071378.G0WFA1"/>
<dbReference type="AlphaFoldDB" id="G0WFA1"/>
<dbReference type="OMA" id="LWCWCEN"/>
<proteinExistence type="predicted"/>
<feature type="region of interest" description="Disordered" evidence="1">
    <location>
        <begin position="343"/>
        <end position="409"/>
    </location>
</feature>
<keyword evidence="4" id="KW-1185">Reference proteome</keyword>
<dbReference type="GeneID" id="11495993"/>
<dbReference type="GO" id="GO:0034657">
    <property type="term" value="C:GID complex"/>
    <property type="evidence" value="ECO:0007669"/>
    <property type="project" value="EnsemblFungi"/>
</dbReference>
<dbReference type="EMBL" id="HE580274">
    <property type="protein sequence ID" value="CCD26462.1"/>
    <property type="molecule type" value="Genomic_DNA"/>
</dbReference>
<sequence>MTAQQQYYKYKTFSKEEWNQLVSEQSSLNDFNISNSNKFYHLSSHPITSSSSISLLPNTSNSNTLVPPSTSTSNSSTNNTGTYSKNREISMSKLLLNYFISLAYEESSIRMAKELGFVKNNKDAIEFNQLYKITERHRIMKLIKLGQILKAINLITSVFGISILENSTEQQQEGNDGDDLHFNLLLLNLIEMIRSNHQSKKSAAAADDDDDANNDFILKLIQYSKENLAIKASTNKYHMEQLELVITLLLFPNDDESNEIFSKKLPRPLKNLYSLSLRSKIANLLNKKLLNCIHSNVSNQNKFPDLLNLKQFNEFGNAANSNTSNQNKILLDEDNDLITQSKNTRMKNSKKNSHRHHQHDHEDRNDEAEIEIEEEEKDDETKKENTDTVNSSISGNIIESNDFPRQSSLTSNKLSDFEINDNLNDSSSNYWNETKKILKQDDNNISKDIDRNKVGNQGASSLSYSLSYEPNLIQLIKLWAWCENQLHANDIGVPRVEN</sequence>
<protein>
    <recommendedName>
        <fullName evidence="2">CTLH domain-containing protein</fullName>
    </recommendedName>
</protein>
<feature type="compositionally biased region" description="Low complexity" evidence="1">
    <location>
        <begin position="387"/>
        <end position="401"/>
    </location>
</feature>
<dbReference type="PROSITE" id="PS50897">
    <property type="entry name" value="CTLH"/>
    <property type="match status" value="1"/>
</dbReference>
<reference evidence="3 4" key="1">
    <citation type="journal article" date="2011" name="Proc. Natl. Acad. Sci. U.S.A.">
        <title>Evolutionary erosion of yeast sex chromosomes by mating-type switching accidents.</title>
        <authorList>
            <person name="Gordon J.L."/>
            <person name="Armisen D."/>
            <person name="Proux-Wera E."/>
            <person name="Oheigeartaigh S.S."/>
            <person name="Byrne K.P."/>
            <person name="Wolfe K.H."/>
        </authorList>
    </citation>
    <scope>NUCLEOTIDE SEQUENCE [LARGE SCALE GENOMIC DNA]</scope>
    <source>
        <strain evidence="4">ATCC 10597 / BCRC 20456 / CBS 421 / NBRC 0211 / NRRL Y-12639</strain>
    </source>
</reference>
<dbReference type="GO" id="GO:0007089">
    <property type="term" value="P:traversing start control point of mitotic cell cycle"/>
    <property type="evidence" value="ECO:0007669"/>
    <property type="project" value="EnsemblFungi"/>
</dbReference>
<evidence type="ECO:0000259" key="2">
    <source>
        <dbReference type="PROSITE" id="PS50897"/>
    </source>
</evidence>
<evidence type="ECO:0000256" key="1">
    <source>
        <dbReference type="SAM" id="MobiDB-lite"/>
    </source>
</evidence>
<feature type="region of interest" description="Disordered" evidence="1">
    <location>
        <begin position="62"/>
        <end position="84"/>
    </location>
</feature>
<accession>G0WFA1</accession>
<feature type="compositionally biased region" description="Acidic residues" evidence="1">
    <location>
        <begin position="365"/>
        <end position="378"/>
    </location>
</feature>
<dbReference type="GO" id="GO:0043161">
    <property type="term" value="P:proteasome-mediated ubiquitin-dependent protein catabolic process"/>
    <property type="evidence" value="ECO:0007669"/>
    <property type="project" value="EnsemblFungi"/>
</dbReference>
<dbReference type="eggNOG" id="KOG2659">
    <property type="taxonomic scope" value="Eukaryota"/>
</dbReference>
<dbReference type="InterPro" id="IPR006595">
    <property type="entry name" value="CTLH_C"/>
</dbReference>
<feature type="compositionally biased region" description="Basic residues" evidence="1">
    <location>
        <begin position="344"/>
        <end position="358"/>
    </location>
</feature>
<dbReference type="GO" id="GO:0045721">
    <property type="term" value="P:negative regulation of gluconeogenesis"/>
    <property type="evidence" value="ECO:0007669"/>
    <property type="project" value="EnsemblFungi"/>
</dbReference>
<evidence type="ECO:0000313" key="3">
    <source>
        <dbReference type="EMBL" id="CCD26462.1"/>
    </source>
</evidence>
<dbReference type="SMART" id="SM00668">
    <property type="entry name" value="CTLH"/>
    <property type="match status" value="1"/>
</dbReference>
<gene>
    <name evidence="3" type="primary">NDAI0H02880</name>
    <name evidence="3" type="ordered locus">NDAI_0H02880</name>
</gene>
<dbReference type="KEGG" id="ndi:NDAI_0H02880"/>
<dbReference type="RefSeq" id="XP_003671705.1">
    <property type="nucleotide sequence ID" value="XM_003671657.1"/>
</dbReference>
<evidence type="ECO:0000313" key="4">
    <source>
        <dbReference type="Proteomes" id="UP000000689"/>
    </source>
</evidence>
<dbReference type="InterPro" id="IPR024964">
    <property type="entry name" value="CTLH/CRA"/>
</dbReference>
<feature type="domain" description="CTLH" evidence="2">
    <location>
        <begin position="132"/>
        <end position="200"/>
    </location>
</feature>
<dbReference type="HOGENOM" id="CLU_055870_0_0_1"/>
<name>G0WFA1_NAUDC</name>
<dbReference type="Pfam" id="PF10607">
    <property type="entry name" value="CTLH"/>
    <property type="match status" value="1"/>
</dbReference>